<evidence type="ECO:0000313" key="7">
    <source>
        <dbReference type="EMBL" id="MST96304.1"/>
    </source>
</evidence>
<dbReference type="InterPro" id="IPR008979">
    <property type="entry name" value="Galactose-bd-like_sf"/>
</dbReference>
<dbReference type="Pfam" id="PF00703">
    <property type="entry name" value="Glyco_hydro_2"/>
    <property type="match status" value="1"/>
</dbReference>
<organism evidence="7 8">
    <name type="scientific">Victivallis lenta</name>
    <dbReference type="NCBI Taxonomy" id="2606640"/>
    <lineage>
        <taxon>Bacteria</taxon>
        <taxon>Pseudomonadati</taxon>
        <taxon>Lentisphaerota</taxon>
        <taxon>Lentisphaeria</taxon>
        <taxon>Victivallales</taxon>
        <taxon>Victivallaceae</taxon>
        <taxon>Victivallis</taxon>
    </lineage>
</organism>
<dbReference type="InterPro" id="IPR006103">
    <property type="entry name" value="Glyco_hydro_2_cat"/>
</dbReference>
<dbReference type="GO" id="GO:0004553">
    <property type="term" value="F:hydrolase activity, hydrolyzing O-glycosyl compounds"/>
    <property type="evidence" value="ECO:0007669"/>
    <property type="project" value="InterPro"/>
</dbReference>
<dbReference type="InterPro" id="IPR036156">
    <property type="entry name" value="Beta-gal/glucu_dom_sf"/>
</dbReference>
<dbReference type="InterPro" id="IPR025300">
    <property type="entry name" value="BetaGal_jelly_roll_dom"/>
</dbReference>
<evidence type="ECO:0000313" key="8">
    <source>
        <dbReference type="Proteomes" id="UP000435649"/>
    </source>
</evidence>
<dbReference type="Gene3D" id="2.60.40.10">
    <property type="entry name" value="Immunoglobulins"/>
    <property type="match status" value="1"/>
</dbReference>
<evidence type="ECO:0000256" key="1">
    <source>
        <dbReference type="ARBA" id="ARBA00007401"/>
    </source>
</evidence>
<dbReference type="InterPro" id="IPR051913">
    <property type="entry name" value="GH2_Domain-Containing"/>
</dbReference>
<evidence type="ECO:0000259" key="5">
    <source>
        <dbReference type="Pfam" id="PF02836"/>
    </source>
</evidence>
<dbReference type="PANTHER" id="PTHR42732:SF1">
    <property type="entry name" value="BETA-MANNOSIDASE"/>
    <property type="match status" value="1"/>
</dbReference>
<evidence type="ECO:0000256" key="3">
    <source>
        <dbReference type="ARBA" id="ARBA00023295"/>
    </source>
</evidence>
<evidence type="ECO:0000259" key="4">
    <source>
        <dbReference type="Pfam" id="PF00703"/>
    </source>
</evidence>
<protein>
    <recommendedName>
        <fullName evidence="9">Beta-galactosidase</fullName>
    </recommendedName>
</protein>
<dbReference type="GO" id="GO:0005975">
    <property type="term" value="P:carbohydrate metabolic process"/>
    <property type="evidence" value="ECO:0007669"/>
    <property type="project" value="InterPro"/>
</dbReference>
<comment type="caution">
    <text evidence="7">The sequence shown here is derived from an EMBL/GenBank/DDBJ whole genome shotgun (WGS) entry which is preliminary data.</text>
</comment>
<dbReference type="Pfam" id="PF13364">
    <property type="entry name" value="BetaGal_ABD2"/>
    <property type="match status" value="1"/>
</dbReference>
<evidence type="ECO:0008006" key="9">
    <source>
        <dbReference type="Google" id="ProtNLM"/>
    </source>
</evidence>
<evidence type="ECO:0000256" key="2">
    <source>
        <dbReference type="ARBA" id="ARBA00022801"/>
    </source>
</evidence>
<comment type="similarity">
    <text evidence="1">Belongs to the glycosyl hydrolase 2 family.</text>
</comment>
<dbReference type="Proteomes" id="UP000435649">
    <property type="component" value="Unassembled WGS sequence"/>
</dbReference>
<feature type="domain" description="Beta-galactosidase jelly roll" evidence="6">
    <location>
        <begin position="1461"/>
        <end position="1574"/>
    </location>
</feature>
<dbReference type="SUPFAM" id="SSF49785">
    <property type="entry name" value="Galactose-binding domain-like"/>
    <property type="match status" value="2"/>
</dbReference>
<gene>
    <name evidence="7" type="ORF">FYJ85_04480</name>
</gene>
<accession>A0A844G000</accession>
<keyword evidence="3" id="KW-0326">Glycosidase</keyword>
<feature type="domain" description="Glycoside hydrolase family 2 catalytic" evidence="5">
    <location>
        <begin position="620"/>
        <end position="789"/>
    </location>
</feature>
<dbReference type="Pfam" id="PF02836">
    <property type="entry name" value="Glyco_hydro_2_C"/>
    <property type="match status" value="1"/>
</dbReference>
<dbReference type="SUPFAM" id="SSF49303">
    <property type="entry name" value="beta-Galactosidase/glucuronidase domain"/>
    <property type="match status" value="1"/>
</dbReference>
<feature type="domain" description="Glycoside hydrolase family 2 immunoglobulin-like beta-sandwich" evidence="4">
    <location>
        <begin position="423"/>
        <end position="529"/>
    </location>
</feature>
<dbReference type="Gene3D" id="2.60.120.260">
    <property type="entry name" value="Galactose-binding domain-like"/>
    <property type="match status" value="2"/>
</dbReference>
<proteinExistence type="inferred from homology"/>
<name>A0A844G000_9BACT</name>
<evidence type="ECO:0000259" key="6">
    <source>
        <dbReference type="Pfam" id="PF13364"/>
    </source>
</evidence>
<dbReference type="InterPro" id="IPR017853">
    <property type="entry name" value="GH"/>
</dbReference>
<reference evidence="7 8" key="1">
    <citation type="submission" date="2019-08" db="EMBL/GenBank/DDBJ databases">
        <title>In-depth cultivation of the pig gut microbiome towards novel bacterial diversity and tailored functional studies.</title>
        <authorList>
            <person name="Wylensek D."/>
            <person name="Hitch T.C.A."/>
            <person name="Clavel T."/>
        </authorList>
    </citation>
    <scope>NUCLEOTIDE SEQUENCE [LARGE SCALE GENOMIC DNA]</scope>
    <source>
        <strain evidence="7 8">BBE-744-WT-12</strain>
    </source>
</reference>
<dbReference type="EMBL" id="VUNS01000003">
    <property type="protein sequence ID" value="MST96304.1"/>
    <property type="molecule type" value="Genomic_DNA"/>
</dbReference>
<dbReference type="InterPro" id="IPR013783">
    <property type="entry name" value="Ig-like_fold"/>
</dbReference>
<dbReference type="SUPFAM" id="SSF51445">
    <property type="entry name" value="(Trans)glycosidases"/>
    <property type="match status" value="1"/>
</dbReference>
<sequence length="1611" mass="180356">MCCGETGMRQRRIGGSLSAITINGASRFFPAEFQCINTGTVMKRIGWFIGCLSLLFCSSASAENLLLDSDSEGDAAGWPAVKGVSYRVEHGLLNVTVNGGSTGTEKRILLKPEWKYVLLSMKMKLTGVVSGKQGWRNGRLAMRFFDKKREGTGPWPDVFGGSGTSELRECTRLYEIPPGAVYLEIAPTNLGKSGTVEFREMKLEPLNSLKEMNLDAPIPGRLSRERQWDISDAFRIATSTRETVCMNGLWNFFPVRTETDAKDIPDEGTGWGWFKVPGVWPGMGWGAEQPGDNNLIVLSPMAAAGFDPAGLNTAWYRRTVAIPAEWSGKRISLEITMLQTCARIFIDGKKSGELYYPGGKIDLTERIRPGKTQEIVLLVSAKNDGLTGSVFMAPGRLVKSDAGVSNRGITGDMFLTAEPSEAAVSDVHVITSWRKKRITCDVGIASAVPGDYYLEAEIKEGKETLLNFRSGIFHVKEGKKFRRSFSADWLAPKLWDTDTPENIYVAEIRLRRADGKTVDEFFPQEFGFREFWCEGKNFMLNGSVIHLRSMASSSMREGAARSSREVARQIAERAGKAGFNHLIAYNYSFAPGIVGYQDHFYREASKAGVLTSLTMPHASHFNWALETPEERNRYLAQAEFLIRRFQNVPGIVLYAATHNAAGYIADQNPLKLDGIHTPDKYTQSRPRRQALAAGKLIASIDATRPVYHHESGNLGELITLNCYLNWVPAQERSDWLEHWEKAGSKPLIFVEWGMPHTASWTSYRGPGFVYSSAKGVQCIWLNEYNAAIFGERTYQTSSGKEASYRNQEKVSAGNRPVRYIEVFPYRKATLPVCAEMVKDNFRELRGRGVSGLLPWDFELLWERTGETFNGPWAKRFENLKRPGIVPDTARGGGNFLTDFNTEYKPSVVGAAGLPWMREKIAWIAGKIGDFTEKGHNFRRGETVRKQVLVLNDSRRKEKIRVEWSIPELDIREKREFFAEPGTRTGVPVVFTVPAAYSGTMLNIRAQINFGEGQESSDSFRIDVIPDTSVTISSKIGVFDPEGKTTAVLRKWKIPFRELDDCTDLKAVELLVIGRNALKNTMPQLAGWMEKGGKLLVLEQELSVLNRLGFRGTEYGLRKLFPLVRNFHGGEIANWRGSSTLTEPYFKIPDPENSYPQWNWQGFTNSRAWRAGNRGNICSVPLEKPSAGNFLPLMQGGFDLQYTPALELKAGRGIAVFSQFDLSGRTESDPEAEEMLKKLILRLDRAEVAVRRPTWYAGDQEGRQLLENLLVSARETDTVPENGLLIVAPGAELPDLTEAVENGLNVLMLGLSGQELNALLPGRFGTHPGRYYSDYAEGIAEIPEFLGISNADLHWRRELSMDAFSSSGPGGRALRVRKIGRGTAVAFQVAPWMFDPQEFQFRTSRRRNTGAVARLLFNLGAESRPGIWKRLFPEEEKIHPVFDLSGKWIGKADPQAKGRSEKWFAADFQADRSWVPVAVPGAFDTQIGKLENYDGFFWYRTTFHLPSGIGPERECVLSLGPVDDESWVWLNGHFLGELTQKTNPDDYWAAQRVHRFSSKLLRTGVNHLAVLCNDLRGNGGILGTPAIRVLPPIRFYVDEPVSSDDPFRYFRW</sequence>
<dbReference type="PANTHER" id="PTHR42732">
    <property type="entry name" value="BETA-GALACTOSIDASE"/>
    <property type="match status" value="1"/>
</dbReference>
<keyword evidence="2" id="KW-0378">Hydrolase</keyword>
<keyword evidence="8" id="KW-1185">Reference proteome</keyword>
<dbReference type="Gene3D" id="3.20.20.80">
    <property type="entry name" value="Glycosidases"/>
    <property type="match status" value="1"/>
</dbReference>
<dbReference type="InterPro" id="IPR006102">
    <property type="entry name" value="Ig-like_GH2"/>
</dbReference>